<dbReference type="VEuPathDB" id="FungiDB:BO97DRAFT_425862"/>
<dbReference type="Proteomes" id="UP000248961">
    <property type="component" value="Unassembled WGS sequence"/>
</dbReference>
<dbReference type="STRING" id="1450537.A0A395HWL6"/>
<dbReference type="EMBL" id="KZ824290">
    <property type="protein sequence ID" value="RAL11238.1"/>
    <property type="molecule type" value="Genomic_DNA"/>
</dbReference>
<evidence type="ECO:0000313" key="2">
    <source>
        <dbReference type="EMBL" id="RAL11238.1"/>
    </source>
</evidence>
<keyword evidence="3" id="KW-1185">Reference proteome</keyword>
<feature type="region of interest" description="Disordered" evidence="1">
    <location>
        <begin position="324"/>
        <end position="377"/>
    </location>
</feature>
<feature type="region of interest" description="Disordered" evidence="1">
    <location>
        <begin position="1"/>
        <end position="34"/>
    </location>
</feature>
<evidence type="ECO:0000313" key="3">
    <source>
        <dbReference type="Proteomes" id="UP000248961"/>
    </source>
</evidence>
<feature type="compositionally biased region" description="Polar residues" evidence="1">
    <location>
        <begin position="22"/>
        <end position="33"/>
    </location>
</feature>
<gene>
    <name evidence="2" type="ORF">BO97DRAFT_425862</name>
</gene>
<proteinExistence type="predicted"/>
<dbReference type="RefSeq" id="XP_025550392.1">
    <property type="nucleotide sequence ID" value="XM_025697098.1"/>
</dbReference>
<dbReference type="OrthoDB" id="2896980at2759"/>
<evidence type="ECO:0000256" key="1">
    <source>
        <dbReference type="SAM" id="MobiDB-lite"/>
    </source>
</evidence>
<protein>
    <submittedName>
        <fullName evidence="2">Uncharacterized protein</fullName>
    </submittedName>
</protein>
<dbReference type="GeneID" id="37201387"/>
<name>A0A395HWL6_ASPHC</name>
<sequence>MESHDKQPETDPDRKQDRCSSDKTLGTETQGKSKSIERAFHTSLPYCQTLTGYEPVTAPPLSTLEDGHTYKVVRWCPPKLLLNLGRARYAAVTGYDSNFAARQMPTFEMLDMATDKHVRMMTERNLIPSLEVMLWGAWPMGRLCGCFKHGYWGEPLYVWTVHLYNKVTVDVAALVFKPPNMIRGADFFGAIGEEQHCGWFRPSGPGLTADGHVLTQGLRDNAVPFTQQARKYASELGLCDVALFDYEHLLLLDLEDEANQYERRLGPGRDAPIPDLLTATLFQERYSDTGSGECFHMILLGFVLRALDRTPSLLRRKLAARNRYDDRTPRSWDQDYDRIPRPPNRDNDRTPRPLDRDDDKTPRPLNRDESRTPRPHS</sequence>
<organism evidence="2 3">
    <name type="scientific">Aspergillus homomorphus (strain CBS 101889)</name>
    <dbReference type="NCBI Taxonomy" id="1450537"/>
    <lineage>
        <taxon>Eukaryota</taxon>
        <taxon>Fungi</taxon>
        <taxon>Dikarya</taxon>
        <taxon>Ascomycota</taxon>
        <taxon>Pezizomycotina</taxon>
        <taxon>Eurotiomycetes</taxon>
        <taxon>Eurotiomycetidae</taxon>
        <taxon>Eurotiales</taxon>
        <taxon>Aspergillaceae</taxon>
        <taxon>Aspergillus</taxon>
        <taxon>Aspergillus subgen. Circumdati</taxon>
    </lineage>
</organism>
<feature type="compositionally biased region" description="Basic and acidic residues" evidence="1">
    <location>
        <begin position="1"/>
        <end position="21"/>
    </location>
</feature>
<accession>A0A395HWL6</accession>
<dbReference type="AlphaFoldDB" id="A0A395HWL6"/>
<reference evidence="2 3" key="1">
    <citation type="submission" date="2018-02" db="EMBL/GenBank/DDBJ databases">
        <title>The genomes of Aspergillus section Nigri reveals drivers in fungal speciation.</title>
        <authorList>
            <consortium name="DOE Joint Genome Institute"/>
            <person name="Vesth T.C."/>
            <person name="Nybo J."/>
            <person name="Theobald S."/>
            <person name="Brandl J."/>
            <person name="Frisvad J.C."/>
            <person name="Nielsen K.F."/>
            <person name="Lyhne E.K."/>
            <person name="Kogle M.E."/>
            <person name="Kuo A."/>
            <person name="Riley R."/>
            <person name="Clum A."/>
            <person name="Nolan M."/>
            <person name="Lipzen A."/>
            <person name="Salamov A."/>
            <person name="Henrissat B."/>
            <person name="Wiebenga A."/>
            <person name="De vries R.P."/>
            <person name="Grigoriev I.V."/>
            <person name="Mortensen U.H."/>
            <person name="Andersen M.R."/>
            <person name="Baker S.E."/>
        </authorList>
    </citation>
    <scope>NUCLEOTIDE SEQUENCE [LARGE SCALE GENOMIC DNA]</scope>
    <source>
        <strain evidence="2 3">CBS 101889</strain>
    </source>
</reference>